<evidence type="ECO:0000313" key="3">
    <source>
        <dbReference type="EMBL" id="TCV84102.1"/>
    </source>
</evidence>
<dbReference type="GO" id="GO:0090313">
    <property type="term" value="P:regulation of protein targeting to membrane"/>
    <property type="evidence" value="ECO:0007669"/>
    <property type="project" value="TreeGrafter"/>
</dbReference>
<dbReference type="GO" id="GO:0005886">
    <property type="term" value="C:plasma membrane"/>
    <property type="evidence" value="ECO:0007669"/>
    <property type="project" value="TreeGrafter"/>
</dbReference>
<protein>
    <submittedName>
        <fullName evidence="3">AsmA protein</fullName>
    </submittedName>
</protein>
<organism evidence="3 4">
    <name type="scientific">Sulfurirhabdus autotrophica</name>
    <dbReference type="NCBI Taxonomy" id="1706046"/>
    <lineage>
        <taxon>Bacteria</taxon>
        <taxon>Pseudomonadati</taxon>
        <taxon>Pseudomonadota</taxon>
        <taxon>Betaproteobacteria</taxon>
        <taxon>Nitrosomonadales</taxon>
        <taxon>Sulfuricellaceae</taxon>
        <taxon>Sulfurirhabdus</taxon>
    </lineage>
</organism>
<dbReference type="EMBL" id="SMCO01000013">
    <property type="protein sequence ID" value="TCV84102.1"/>
    <property type="molecule type" value="Genomic_DNA"/>
</dbReference>
<dbReference type="PANTHER" id="PTHR30441:SF4">
    <property type="entry name" value="PROTEIN ASMA"/>
    <property type="match status" value="1"/>
</dbReference>
<dbReference type="AlphaFoldDB" id="A0A4R3XYE2"/>
<keyword evidence="1" id="KW-0812">Transmembrane</keyword>
<evidence type="ECO:0000313" key="4">
    <source>
        <dbReference type="Proteomes" id="UP000295367"/>
    </source>
</evidence>
<dbReference type="OrthoDB" id="9766390at2"/>
<dbReference type="RefSeq" id="WP_124945083.1">
    <property type="nucleotide sequence ID" value="NZ_BHVT01000008.1"/>
</dbReference>
<evidence type="ECO:0000259" key="2">
    <source>
        <dbReference type="Pfam" id="PF05170"/>
    </source>
</evidence>
<comment type="caution">
    <text evidence="3">The sequence shown here is derived from an EMBL/GenBank/DDBJ whole genome shotgun (WGS) entry which is preliminary data.</text>
</comment>
<dbReference type="InterPro" id="IPR052894">
    <property type="entry name" value="AsmA-related"/>
</dbReference>
<dbReference type="InterPro" id="IPR007844">
    <property type="entry name" value="AsmA"/>
</dbReference>
<dbReference type="PANTHER" id="PTHR30441">
    <property type="entry name" value="DUF748 DOMAIN-CONTAINING PROTEIN"/>
    <property type="match status" value="1"/>
</dbReference>
<keyword evidence="1" id="KW-1133">Transmembrane helix</keyword>
<reference evidence="3 4" key="1">
    <citation type="submission" date="2019-03" db="EMBL/GenBank/DDBJ databases">
        <title>Genomic Encyclopedia of Type Strains, Phase IV (KMG-IV): sequencing the most valuable type-strain genomes for metagenomic binning, comparative biology and taxonomic classification.</title>
        <authorList>
            <person name="Goeker M."/>
        </authorList>
    </citation>
    <scope>NUCLEOTIDE SEQUENCE [LARGE SCALE GENOMIC DNA]</scope>
    <source>
        <strain evidence="3 4">DSM 100309</strain>
    </source>
</reference>
<dbReference type="Pfam" id="PF05170">
    <property type="entry name" value="AsmA"/>
    <property type="match status" value="1"/>
</dbReference>
<keyword evidence="1" id="KW-0472">Membrane</keyword>
<sequence length="738" mass="79345">MNKTLKYILITVVSLAVIFALLLVTVAFVVNPNDYKPLIVKMVQEKKQRTLTLAGDIKLALFPKLGLNLGKVSLSEHNGTAEFAAVDGVKLYVEWLPLLKKSLVVDHVTVDGARAKLVRFKDGTTNIDDLIKKEEESEQLKFDIDGVKISNSTFSFDDQMEGRKLSVSEFGMRSGRLRDATKTDISLDFNGQMDKPQVKAHVKLDTGLLFELEKKHYAMDGLDLNIKGDAAGFSNLDIGLKGDVDAKPETAEFIAKGLKSTISGMRGSDKIKLKLDAPKIELTKEKVFSDKITLETNIEQVKGAIKAVLTVAAMEGTGKAFKAANIELDVDGKQGENAIKGKLTSPFAGNMDTQRFDLAKLVANLTVSNPKLPKGQMVVALYGDAHADLKKQDVALNMTSKLDDSNIQAKLGMTQFASPAYRFDVAIDQLDVDRYLPKEAKPKTAEPEKPMDLSALKTLNATGSLRVGTLKVSNIKSSNVRLDVKAVGGKLDVKPLSANLYQGSMDGAVSVVAKDTPQFTVKQNLRGVSVGPLLKDLTDKDMLEGRGTVSMDVAASGATVSAMKKSLSGNASMNLVDGAIKGINVAATLRNAKAKLGALKGEQTQAANAAEKTDFSELKASFNIRNGIAHNNDLFMKSPLLRLGGDGDINIGQSSINYLAKATVVGSLEGQGGADSGALRGITVPVRLSGPFDALKYNIDFNALASEAVKAKVEEKKEEIKTKLQDELKGQLKGLFGR</sequence>
<evidence type="ECO:0000256" key="1">
    <source>
        <dbReference type="SAM" id="Phobius"/>
    </source>
</evidence>
<proteinExistence type="predicted"/>
<keyword evidence="4" id="KW-1185">Reference proteome</keyword>
<name>A0A4R3XYE2_9PROT</name>
<dbReference type="Proteomes" id="UP000295367">
    <property type="component" value="Unassembled WGS sequence"/>
</dbReference>
<gene>
    <name evidence="3" type="ORF">EDC63_11337</name>
</gene>
<feature type="transmembrane region" description="Helical" evidence="1">
    <location>
        <begin position="7"/>
        <end position="30"/>
    </location>
</feature>
<feature type="domain" description="AsmA" evidence="2">
    <location>
        <begin position="1"/>
        <end position="634"/>
    </location>
</feature>
<accession>A0A4R3XYE2</accession>